<dbReference type="Pfam" id="PF04002">
    <property type="entry name" value="RadC"/>
    <property type="match status" value="1"/>
</dbReference>
<dbReference type="GO" id="GO:0008237">
    <property type="term" value="F:metallopeptidase activity"/>
    <property type="evidence" value="ECO:0007669"/>
    <property type="project" value="UniProtKB-KW"/>
</dbReference>
<dbReference type="InterPro" id="IPR001405">
    <property type="entry name" value="UPF0758"/>
</dbReference>
<keyword evidence="2" id="KW-0645">Protease</keyword>
<accession>A0A9D1G112</accession>
<feature type="domain" description="RadC-like JAB" evidence="3">
    <location>
        <begin position="93"/>
        <end position="206"/>
    </location>
</feature>
<proteinExistence type="inferred from homology"/>
<dbReference type="AlphaFoldDB" id="A0A9D1G112"/>
<reference evidence="4" key="1">
    <citation type="submission" date="2020-10" db="EMBL/GenBank/DDBJ databases">
        <authorList>
            <person name="Gilroy R."/>
        </authorList>
    </citation>
    <scope>NUCLEOTIDE SEQUENCE</scope>
    <source>
        <strain evidence="4">13766</strain>
    </source>
</reference>
<gene>
    <name evidence="4" type="ORF">IAA84_05690</name>
</gene>
<protein>
    <submittedName>
        <fullName evidence="4">JAB domain-containing protein</fullName>
    </submittedName>
</protein>
<evidence type="ECO:0000256" key="2">
    <source>
        <dbReference type="ARBA" id="ARBA00023049"/>
    </source>
</evidence>
<dbReference type="PANTHER" id="PTHR30471">
    <property type="entry name" value="DNA REPAIR PROTEIN RADC"/>
    <property type="match status" value="1"/>
</dbReference>
<sequence length="228" mass="24813">MEYPANHSFDERELLKQLLLCFVDAPQAQNLAEALLNQRGSLRYLCEMPLSRLREIEDLPPNAAFLLAHLPEILTAARLSAFAGKPLRPAKLACAYFAAQMSLLTREQSVFVPLDARYRPLGVHASSSDCVDSTAISPHTLLSAALRSGARAMLIGHNHPGGSAHFSWADVNATLEIIDVLAGAGIPLLDHILVANGEGISMRASGAFDDMIWLRQGVRVPPLEQWLS</sequence>
<evidence type="ECO:0000313" key="4">
    <source>
        <dbReference type="EMBL" id="HIS92495.1"/>
    </source>
</evidence>
<comment type="caution">
    <text evidence="4">The sequence shown here is derived from an EMBL/GenBank/DDBJ whole genome shotgun (WGS) entry which is preliminary data.</text>
</comment>
<organism evidence="4 5">
    <name type="scientific">Candidatus Alectryocaccomicrobium excrementavium</name>
    <dbReference type="NCBI Taxonomy" id="2840668"/>
    <lineage>
        <taxon>Bacteria</taxon>
        <taxon>Bacillati</taxon>
        <taxon>Bacillota</taxon>
        <taxon>Clostridia</taxon>
        <taxon>Candidatus Alectryocaccomicrobium</taxon>
    </lineage>
</organism>
<evidence type="ECO:0000256" key="1">
    <source>
        <dbReference type="ARBA" id="ARBA00010243"/>
    </source>
</evidence>
<dbReference type="Gene3D" id="3.40.140.10">
    <property type="entry name" value="Cytidine Deaminase, domain 2"/>
    <property type="match status" value="1"/>
</dbReference>
<dbReference type="InterPro" id="IPR025657">
    <property type="entry name" value="RadC_JAB"/>
</dbReference>
<dbReference type="Proteomes" id="UP000824140">
    <property type="component" value="Unassembled WGS sequence"/>
</dbReference>
<name>A0A9D1G112_9FIRM</name>
<dbReference type="EMBL" id="DVJN01000112">
    <property type="protein sequence ID" value="HIS92495.1"/>
    <property type="molecule type" value="Genomic_DNA"/>
</dbReference>
<keyword evidence="2" id="KW-0378">Hydrolase</keyword>
<reference evidence="4" key="2">
    <citation type="journal article" date="2021" name="PeerJ">
        <title>Extensive microbial diversity within the chicken gut microbiome revealed by metagenomics and culture.</title>
        <authorList>
            <person name="Gilroy R."/>
            <person name="Ravi A."/>
            <person name="Getino M."/>
            <person name="Pursley I."/>
            <person name="Horton D.L."/>
            <person name="Alikhan N.F."/>
            <person name="Baker D."/>
            <person name="Gharbi K."/>
            <person name="Hall N."/>
            <person name="Watson M."/>
            <person name="Adriaenssens E.M."/>
            <person name="Foster-Nyarko E."/>
            <person name="Jarju S."/>
            <person name="Secka A."/>
            <person name="Antonio M."/>
            <person name="Oren A."/>
            <person name="Chaudhuri R.R."/>
            <person name="La Ragione R."/>
            <person name="Hildebrand F."/>
            <person name="Pallen M.J."/>
        </authorList>
    </citation>
    <scope>NUCLEOTIDE SEQUENCE</scope>
    <source>
        <strain evidence="4">13766</strain>
    </source>
</reference>
<evidence type="ECO:0000259" key="3">
    <source>
        <dbReference type="Pfam" id="PF04002"/>
    </source>
</evidence>
<evidence type="ECO:0000313" key="5">
    <source>
        <dbReference type="Proteomes" id="UP000824140"/>
    </source>
</evidence>
<dbReference type="PANTHER" id="PTHR30471:SF3">
    <property type="entry name" value="UPF0758 PROTEIN YEES-RELATED"/>
    <property type="match status" value="1"/>
</dbReference>
<keyword evidence="2" id="KW-0482">Metalloprotease</keyword>
<comment type="similarity">
    <text evidence="1">Belongs to the UPF0758 family.</text>
</comment>